<evidence type="ECO:0000259" key="6">
    <source>
        <dbReference type="PROSITE" id="PS51379"/>
    </source>
</evidence>
<dbReference type="GO" id="GO:0016651">
    <property type="term" value="F:oxidoreductase activity, acting on NAD(P)H"/>
    <property type="evidence" value="ECO:0007669"/>
    <property type="project" value="UniProtKB-ARBA"/>
</dbReference>
<evidence type="ECO:0000256" key="2">
    <source>
        <dbReference type="ARBA" id="ARBA00022723"/>
    </source>
</evidence>
<dbReference type="Gene3D" id="3.40.50.360">
    <property type="match status" value="1"/>
</dbReference>
<proteinExistence type="predicted"/>
<feature type="domain" description="4Fe-4S ferredoxin-type" evidence="6">
    <location>
        <begin position="207"/>
        <end position="231"/>
    </location>
</feature>
<keyword evidence="3" id="KW-0408">Iron</keyword>
<name>A0A949K0I5_9FIRM</name>
<dbReference type="InterPro" id="IPR017896">
    <property type="entry name" value="4Fe4S_Fe-S-bd"/>
</dbReference>
<dbReference type="PROSITE" id="PS50902">
    <property type="entry name" value="FLAVODOXIN_LIKE"/>
    <property type="match status" value="1"/>
</dbReference>
<dbReference type="Proteomes" id="UP000712157">
    <property type="component" value="Unassembled WGS sequence"/>
</dbReference>
<dbReference type="AlphaFoldDB" id="A0A949K0I5"/>
<organism evidence="7 8">
    <name type="scientific">Diplocloster agilis</name>
    <dbReference type="NCBI Taxonomy" id="2850323"/>
    <lineage>
        <taxon>Bacteria</taxon>
        <taxon>Bacillati</taxon>
        <taxon>Bacillota</taxon>
        <taxon>Clostridia</taxon>
        <taxon>Lachnospirales</taxon>
        <taxon>Lachnospiraceae</taxon>
        <taxon>Diplocloster</taxon>
    </lineage>
</organism>
<dbReference type="PANTHER" id="PTHR43687:SF1">
    <property type="entry name" value="FERREDOXIN III"/>
    <property type="match status" value="1"/>
</dbReference>
<dbReference type="GO" id="GO:0051539">
    <property type="term" value="F:4 iron, 4 sulfur cluster binding"/>
    <property type="evidence" value="ECO:0007669"/>
    <property type="project" value="UniProtKB-KW"/>
</dbReference>
<evidence type="ECO:0000256" key="4">
    <source>
        <dbReference type="ARBA" id="ARBA00023014"/>
    </source>
</evidence>
<evidence type="ECO:0000313" key="7">
    <source>
        <dbReference type="EMBL" id="MBU9738650.1"/>
    </source>
</evidence>
<dbReference type="PROSITE" id="PS00198">
    <property type="entry name" value="4FE4S_FER_1"/>
    <property type="match status" value="1"/>
</dbReference>
<dbReference type="InterPro" id="IPR029039">
    <property type="entry name" value="Flavoprotein-like_sf"/>
</dbReference>
<dbReference type="EMBL" id="JAHQCW010000039">
    <property type="protein sequence ID" value="MBU9738650.1"/>
    <property type="molecule type" value="Genomic_DNA"/>
</dbReference>
<feature type="domain" description="Flavodoxin-like" evidence="5">
    <location>
        <begin position="5"/>
        <end position="147"/>
    </location>
</feature>
<evidence type="ECO:0000256" key="1">
    <source>
        <dbReference type="ARBA" id="ARBA00022485"/>
    </source>
</evidence>
<accession>A0A949K0I5</accession>
<dbReference type="SUPFAM" id="SSF52218">
    <property type="entry name" value="Flavoproteins"/>
    <property type="match status" value="1"/>
</dbReference>
<gene>
    <name evidence="7" type="ORF">KTH89_19085</name>
</gene>
<dbReference type="PANTHER" id="PTHR43687">
    <property type="entry name" value="ADENYLYLSULFATE REDUCTASE, BETA SUBUNIT"/>
    <property type="match status" value="1"/>
</dbReference>
<evidence type="ECO:0000256" key="3">
    <source>
        <dbReference type="ARBA" id="ARBA00023004"/>
    </source>
</evidence>
<evidence type="ECO:0000259" key="5">
    <source>
        <dbReference type="PROSITE" id="PS50902"/>
    </source>
</evidence>
<dbReference type="SUPFAM" id="SSF54862">
    <property type="entry name" value="4Fe-4S ferredoxins"/>
    <property type="match status" value="1"/>
</dbReference>
<dbReference type="Pfam" id="PF13237">
    <property type="entry name" value="Fer4_10"/>
    <property type="match status" value="1"/>
</dbReference>
<protein>
    <submittedName>
        <fullName evidence="7">4Fe-4S binding protein</fullName>
    </submittedName>
</protein>
<keyword evidence="1" id="KW-0004">4Fe-4S</keyword>
<dbReference type="PROSITE" id="PS51379">
    <property type="entry name" value="4FE4S_FER_2"/>
    <property type="match status" value="2"/>
</dbReference>
<dbReference type="GO" id="GO:0046872">
    <property type="term" value="F:metal ion binding"/>
    <property type="evidence" value="ECO:0007669"/>
    <property type="project" value="UniProtKB-KW"/>
</dbReference>
<evidence type="ECO:0000313" key="8">
    <source>
        <dbReference type="Proteomes" id="UP000712157"/>
    </source>
</evidence>
<reference evidence="7" key="1">
    <citation type="submission" date="2021-06" db="EMBL/GenBank/DDBJ databases">
        <title>Description of novel taxa of the family Lachnospiraceae.</title>
        <authorList>
            <person name="Chaplin A.V."/>
            <person name="Sokolova S.R."/>
            <person name="Pikina A.P."/>
            <person name="Korzhanova M."/>
            <person name="Belova V."/>
            <person name="Korostin D."/>
            <person name="Efimov B.A."/>
        </authorList>
    </citation>
    <scope>NUCLEOTIDE SEQUENCE</scope>
    <source>
        <strain evidence="7">ASD5720</strain>
    </source>
</reference>
<keyword evidence="8" id="KW-1185">Reference proteome</keyword>
<dbReference type="Gene3D" id="3.30.70.20">
    <property type="match status" value="1"/>
</dbReference>
<keyword evidence="4" id="KW-0411">Iron-sulfur</keyword>
<dbReference type="GO" id="GO:0010181">
    <property type="term" value="F:FMN binding"/>
    <property type="evidence" value="ECO:0007669"/>
    <property type="project" value="InterPro"/>
</dbReference>
<sequence length="254" mass="27556">MFSTITIVTFSPTGGTRKAAVFLAKGLARQIREADLSLPEAQPLNFTREDLILFAGPVYGGRIPSCMAEKLKNIRGNQTPAVVAAVYGNRAYEDALLELHDIVLEQGFKPIAAAALLAEHSIIHKLAAHRPDVQDQACLAEFSKRILMKWESGQRDITSAIPGSRPYKVWNSVPKIPVVSDACSRCGLCAQKCPVQAISKVSPGDTDPQKCIQCMRCVSICPAHARSLPAQVLAALGEHLQPFAGLRRDNALYL</sequence>
<comment type="caution">
    <text evidence="7">The sequence shown here is derived from an EMBL/GenBank/DDBJ whole genome shotgun (WGS) entry which is preliminary data.</text>
</comment>
<dbReference type="InterPro" id="IPR008254">
    <property type="entry name" value="Flavodoxin/NO_synth"/>
</dbReference>
<dbReference type="InterPro" id="IPR017900">
    <property type="entry name" value="4Fe4S_Fe_S_CS"/>
</dbReference>
<keyword evidence="2" id="KW-0479">Metal-binding</keyword>
<feature type="domain" description="4Fe-4S ferredoxin-type" evidence="6">
    <location>
        <begin position="174"/>
        <end position="204"/>
    </location>
</feature>
<dbReference type="InterPro" id="IPR050572">
    <property type="entry name" value="Fe-S_Ferredoxin"/>
</dbReference>